<accession>A0A0F9SDS9</accession>
<dbReference type="AlphaFoldDB" id="A0A0F9SDS9"/>
<protein>
    <submittedName>
        <fullName evidence="1">Uncharacterized protein</fullName>
    </submittedName>
</protein>
<comment type="caution">
    <text evidence="1">The sequence shown here is derived from an EMBL/GenBank/DDBJ whole genome shotgun (WGS) entry which is preliminary data.</text>
</comment>
<proteinExistence type="predicted"/>
<organism evidence="1">
    <name type="scientific">marine sediment metagenome</name>
    <dbReference type="NCBI Taxonomy" id="412755"/>
    <lineage>
        <taxon>unclassified sequences</taxon>
        <taxon>metagenomes</taxon>
        <taxon>ecological metagenomes</taxon>
    </lineage>
</organism>
<name>A0A0F9SDS9_9ZZZZ</name>
<evidence type="ECO:0000313" key="1">
    <source>
        <dbReference type="EMBL" id="KKN35156.1"/>
    </source>
</evidence>
<reference evidence="1" key="1">
    <citation type="journal article" date="2015" name="Nature">
        <title>Complex archaea that bridge the gap between prokaryotes and eukaryotes.</title>
        <authorList>
            <person name="Spang A."/>
            <person name="Saw J.H."/>
            <person name="Jorgensen S.L."/>
            <person name="Zaremba-Niedzwiedzka K."/>
            <person name="Martijn J."/>
            <person name="Lind A.E."/>
            <person name="van Eijk R."/>
            <person name="Schleper C."/>
            <person name="Guy L."/>
            <person name="Ettema T.J."/>
        </authorList>
    </citation>
    <scope>NUCLEOTIDE SEQUENCE</scope>
</reference>
<gene>
    <name evidence="1" type="ORF">LCGC14_0786500</name>
</gene>
<dbReference type="EMBL" id="LAZR01002059">
    <property type="protein sequence ID" value="KKN35156.1"/>
    <property type="molecule type" value="Genomic_DNA"/>
</dbReference>
<sequence length="282" mass="33639">MESFKSVLIEDVNIYKNGLEREDYSFCNIIGNRLITNAVFLDSKEFNLIGAILKEVLNFFAIIEEPKNLKKELDNLIDTFINTKELSVNSIMEFYLNFYSNIRNEINPEFEKYKDNKEYSLYSTKVCLDFLKAELDKQIIPYSRDLIYFGVSNELNRIYRNFGCNKHQLILKIVLLFSGRLYDYYRFLIMSKEPKYESWEENYLVLKEKIKKNISEFDIDAEYLGKTRDLLFELCKEWRFMYIRLLDITPQVKREKTSIPPKIQEELKGMVSKITDSEMKGD</sequence>